<sequence length="334" mass="39127">MNNAKILTISVAAYNVEKTLDKTLESCNDPRIRSDIEVLVVDDGSKDNTKEVAKKYEKIAPNTFKYVQKENGGHGSTINKGIELASGKYFKVIDGDDWVDTTALVKFVDKLKRLDSDMVLTNHVEVYPNRTNKVSLIKRMNANKEYTWDNKIDIKRVVLHTLTVKTELLKKNNVHITENCFYVDVEYVVWATYVSKTITYLDTYLYMYRLGNCNQSVDKNNMLKNIEMQEKVSYQLVRLYDRFTENGMKINQDSTIFNTFKRSIGSTMRTYLLLNTREAKKKITDFDQKIYNISEVSYRRLNDDKFVRLIRSNNYAMIPLVKILYRIWVLKYGY</sequence>
<organism evidence="2 3">
    <name type="scientific">Limosilactobacillus reuteri</name>
    <name type="common">Lactobacillus reuteri</name>
    <dbReference type="NCBI Taxonomy" id="1598"/>
    <lineage>
        <taxon>Bacteria</taxon>
        <taxon>Bacillati</taxon>
        <taxon>Bacillota</taxon>
        <taxon>Bacilli</taxon>
        <taxon>Lactobacillales</taxon>
        <taxon>Lactobacillaceae</taxon>
        <taxon>Limosilactobacillus</taxon>
    </lineage>
</organism>
<dbReference type="EMBL" id="JABAFN010000060">
    <property type="protein sequence ID" value="NME23030.1"/>
    <property type="molecule type" value="Genomic_DNA"/>
</dbReference>
<accession>A0AAW9ZM29</accession>
<dbReference type="RefSeq" id="WP_170090895.1">
    <property type="nucleotide sequence ID" value="NZ_JABAFN010000060.1"/>
</dbReference>
<feature type="domain" description="Glycosyltransferase 2-like" evidence="1">
    <location>
        <begin position="9"/>
        <end position="139"/>
    </location>
</feature>
<evidence type="ECO:0000313" key="2">
    <source>
        <dbReference type="EMBL" id="NME23030.1"/>
    </source>
</evidence>
<dbReference type="Proteomes" id="UP000587270">
    <property type="component" value="Unassembled WGS sequence"/>
</dbReference>
<dbReference type="InterPro" id="IPR001173">
    <property type="entry name" value="Glyco_trans_2-like"/>
</dbReference>
<reference evidence="2 3" key="1">
    <citation type="submission" date="2020-04" db="EMBL/GenBank/DDBJ databases">
        <authorList>
            <person name="Hitch T.C.A."/>
            <person name="Wylensek D."/>
            <person name="Clavel T."/>
        </authorList>
    </citation>
    <scope>NUCLEOTIDE SEQUENCE [LARGE SCALE GENOMIC DNA]</scope>
    <source>
        <strain evidence="2 3">WCA-386-APC-4I</strain>
    </source>
</reference>
<dbReference type="CDD" id="cd00761">
    <property type="entry name" value="Glyco_tranf_GTA_type"/>
    <property type="match status" value="1"/>
</dbReference>
<comment type="caution">
    <text evidence="2">The sequence shown here is derived from an EMBL/GenBank/DDBJ whole genome shotgun (WGS) entry which is preliminary data.</text>
</comment>
<protein>
    <submittedName>
        <fullName evidence="2">Glycosyltransferase family 2 protein</fullName>
    </submittedName>
</protein>
<dbReference type="PANTHER" id="PTHR22916">
    <property type="entry name" value="GLYCOSYLTRANSFERASE"/>
    <property type="match status" value="1"/>
</dbReference>
<dbReference type="Pfam" id="PF00535">
    <property type="entry name" value="Glycos_transf_2"/>
    <property type="match status" value="1"/>
</dbReference>
<dbReference type="PANTHER" id="PTHR22916:SF3">
    <property type="entry name" value="UDP-GLCNAC:BETAGAL BETA-1,3-N-ACETYLGLUCOSAMINYLTRANSFERASE-LIKE PROTEIN 1"/>
    <property type="match status" value="1"/>
</dbReference>
<dbReference type="InterPro" id="IPR029044">
    <property type="entry name" value="Nucleotide-diphossugar_trans"/>
</dbReference>
<dbReference type="SUPFAM" id="SSF53448">
    <property type="entry name" value="Nucleotide-diphospho-sugar transferases"/>
    <property type="match status" value="1"/>
</dbReference>
<dbReference type="AlphaFoldDB" id="A0AAW9ZM29"/>
<proteinExistence type="predicted"/>
<dbReference type="GO" id="GO:0016758">
    <property type="term" value="F:hexosyltransferase activity"/>
    <property type="evidence" value="ECO:0007669"/>
    <property type="project" value="UniProtKB-ARBA"/>
</dbReference>
<gene>
    <name evidence="2" type="ORF">HF865_10160</name>
</gene>
<evidence type="ECO:0000313" key="3">
    <source>
        <dbReference type="Proteomes" id="UP000587270"/>
    </source>
</evidence>
<name>A0AAW9ZM29_LIMRT</name>
<dbReference type="Gene3D" id="3.90.550.10">
    <property type="entry name" value="Spore Coat Polysaccharide Biosynthesis Protein SpsA, Chain A"/>
    <property type="match status" value="1"/>
</dbReference>
<evidence type="ECO:0000259" key="1">
    <source>
        <dbReference type="Pfam" id="PF00535"/>
    </source>
</evidence>